<dbReference type="SUPFAM" id="SSF55874">
    <property type="entry name" value="ATPase domain of HSP90 chaperone/DNA topoisomerase II/histidine kinase"/>
    <property type="match status" value="1"/>
</dbReference>
<feature type="domain" description="PAS" evidence="8">
    <location>
        <begin position="449"/>
        <end position="497"/>
    </location>
</feature>
<dbReference type="Pfam" id="PF00497">
    <property type="entry name" value="SBP_bac_3"/>
    <property type="match status" value="1"/>
</dbReference>
<dbReference type="Pfam" id="PF00512">
    <property type="entry name" value="HisKA"/>
    <property type="match status" value="1"/>
</dbReference>
<evidence type="ECO:0000256" key="1">
    <source>
        <dbReference type="ARBA" id="ARBA00000085"/>
    </source>
</evidence>
<dbReference type="GO" id="GO:0000155">
    <property type="term" value="F:phosphorelay sensor kinase activity"/>
    <property type="evidence" value="ECO:0007669"/>
    <property type="project" value="InterPro"/>
</dbReference>
<dbReference type="InterPro" id="IPR003594">
    <property type="entry name" value="HATPase_dom"/>
</dbReference>
<keyword evidence="11" id="KW-1185">Reference proteome</keyword>
<dbReference type="PROSITE" id="PS50113">
    <property type="entry name" value="PAC"/>
    <property type="match status" value="1"/>
</dbReference>
<dbReference type="Pfam" id="PF02518">
    <property type="entry name" value="HATPase_c"/>
    <property type="match status" value="1"/>
</dbReference>
<evidence type="ECO:0000256" key="3">
    <source>
        <dbReference type="ARBA" id="ARBA00022553"/>
    </source>
</evidence>
<organism evidence="10 11">
    <name type="scientific">Geoanaerobacter pelophilus</name>
    <dbReference type="NCBI Taxonomy" id="60036"/>
    <lineage>
        <taxon>Bacteria</taxon>
        <taxon>Pseudomonadati</taxon>
        <taxon>Thermodesulfobacteriota</taxon>
        <taxon>Desulfuromonadia</taxon>
        <taxon>Geobacterales</taxon>
        <taxon>Geobacteraceae</taxon>
        <taxon>Geoanaerobacter</taxon>
    </lineage>
</organism>
<reference evidence="10 11" key="1">
    <citation type="submission" date="2021-05" db="EMBL/GenBank/DDBJ databases">
        <title>The draft genome of Geobacter pelophilus DSM 12255.</title>
        <authorList>
            <person name="Xu Z."/>
            <person name="Masuda Y."/>
            <person name="Itoh H."/>
            <person name="Senoo K."/>
        </authorList>
    </citation>
    <scope>NUCLEOTIDE SEQUENCE [LARGE SCALE GENOMIC DNA]</scope>
    <source>
        <strain evidence="10 11">DSM 12255</strain>
    </source>
</reference>
<dbReference type="SMART" id="SM00388">
    <property type="entry name" value="HisKA"/>
    <property type="match status" value="1"/>
</dbReference>
<evidence type="ECO:0000259" key="6">
    <source>
        <dbReference type="PROSITE" id="PS50109"/>
    </source>
</evidence>
<dbReference type="Pfam" id="PF00072">
    <property type="entry name" value="Response_reg"/>
    <property type="match status" value="1"/>
</dbReference>
<dbReference type="Proteomes" id="UP000811899">
    <property type="component" value="Unassembled WGS sequence"/>
</dbReference>
<dbReference type="SUPFAM" id="SSF55785">
    <property type="entry name" value="PYP-like sensor domain (PAS domain)"/>
    <property type="match status" value="2"/>
</dbReference>
<dbReference type="SMART" id="SM00387">
    <property type="entry name" value="HATPase_c"/>
    <property type="match status" value="1"/>
</dbReference>
<dbReference type="CDD" id="cd00130">
    <property type="entry name" value="PAS"/>
    <property type="match status" value="2"/>
</dbReference>
<comment type="catalytic activity">
    <reaction evidence="1">
        <text>ATP + protein L-histidine = ADP + protein N-phospho-L-histidine.</text>
        <dbReference type="EC" id="2.7.13.3"/>
    </reaction>
</comment>
<protein>
    <recommendedName>
        <fullName evidence="2">histidine kinase</fullName>
        <ecNumber evidence="2">2.7.13.3</ecNumber>
    </recommendedName>
</protein>
<dbReference type="AlphaFoldDB" id="A0AAW4KZB1"/>
<keyword evidence="5" id="KW-1133">Transmembrane helix</keyword>
<dbReference type="InterPro" id="IPR003661">
    <property type="entry name" value="HisK_dim/P_dom"/>
</dbReference>
<dbReference type="Gene3D" id="1.10.287.130">
    <property type="match status" value="1"/>
</dbReference>
<feature type="domain" description="PAC" evidence="9">
    <location>
        <begin position="519"/>
        <end position="571"/>
    </location>
</feature>
<feature type="domain" description="Response regulatory" evidence="7">
    <location>
        <begin position="948"/>
        <end position="1064"/>
    </location>
</feature>
<dbReference type="SUPFAM" id="SSF53850">
    <property type="entry name" value="Periplasmic binding protein-like II"/>
    <property type="match status" value="1"/>
</dbReference>
<name>A0AAW4KZB1_9BACT</name>
<evidence type="ECO:0000256" key="4">
    <source>
        <dbReference type="PROSITE-ProRule" id="PRU00169"/>
    </source>
</evidence>
<dbReference type="CDD" id="cd00082">
    <property type="entry name" value="HisKA"/>
    <property type="match status" value="1"/>
</dbReference>
<dbReference type="Gene3D" id="3.40.190.10">
    <property type="entry name" value="Periplasmic binding protein-like II"/>
    <property type="match status" value="2"/>
</dbReference>
<keyword evidence="3 4" id="KW-0597">Phosphoprotein</keyword>
<dbReference type="InterPro" id="IPR001789">
    <property type="entry name" value="Sig_transdc_resp-reg_receiver"/>
</dbReference>
<feature type="modified residue" description="4-aspartylphosphate" evidence="4">
    <location>
        <position position="999"/>
    </location>
</feature>
<feature type="domain" description="Histidine kinase" evidence="6">
    <location>
        <begin position="704"/>
        <end position="927"/>
    </location>
</feature>
<evidence type="ECO:0000313" key="11">
    <source>
        <dbReference type="Proteomes" id="UP000811899"/>
    </source>
</evidence>
<dbReference type="InterPro" id="IPR036097">
    <property type="entry name" value="HisK_dim/P_sf"/>
</dbReference>
<dbReference type="InterPro" id="IPR005467">
    <property type="entry name" value="His_kinase_dom"/>
</dbReference>
<comment type="caution">
    <text evidence="10">The sequence shown here is derived from an EMBL/GenBank/DDBJ whole genome shotgun (WGS) entry which is preliminary data.</text>
</comment>
<dbReference type="NCBIfam" id="TIGR00229">
    <property type="entry name" value="sensory_box"/>
    <property type="match status" value="2"/>
</dbReference>
<dbReference type="InterPro" id="IPR013656">
    <property type="entry name" value="PAS_4"/>
</dbReference>
<dbReference type="Pfam" id="PF09084">
    <property type="entry name" value="NMT1"/>
    <property type="match status" value="1"/>
</dbReference>
<evidence type="ECO:0000259" key="7">
    <source>
        <dbReference type="PROSITE" id="PS50110"/>
    </source>
</evidence>
<evidence type="ECO:0000256" key="5">
    <source>
        <dbReference type="SAM" id="Phobius"/>
    </source>
</evidence>
<dbReference type="PRINTS" id="PR00344">
    <property type="entry name" value="BCTRLSENSOR"/>
</dbReference>
<dbReference type="InterPro" id="IPR035965">
    <property type="entry name" value="PAS-like_dom_sf"/>
</dbReference>
<dbReference type="InterPro" id="IPR004358">
    <property type="entry name" value="Sig_transdc_His_kin-like_C"/>
</dbReference>
<dbReference type="PROSITE" id="PS50112">
    <property type="entry name" value="PAS"/>
    <property type="match status" value="1"/>
</dbReference>
<dbReference type="SUPFAM" id="SSF47384">
    <property type="entry name" value="Homodimeric domain of signal transducing histidine kinase"/>
    <property type="match status" value="1"/>
</dbReference>
<dbReference type="Gene3D" id="3.30.565.10">
    <property type="entry name" value="Histidine kinase-like ATPase, C-terminal domain"/>
    <property type="match status" value="1"/>
</dbReference>
<dbReference type="Gene3D" id="3.40.50.2300">
    <property type="match status" value="1"/>
</dbReference>
<dbReference type="EMBL" id="JAHCVJ010000001">
    <property type="protein sequence ID" value="MBT0663704.1"/>
    <property type="molecule type" value="Genomic_DNA"/>
</dbReference>
<proteinExistence type="predicted"/>
<dbReference type="InterPro" id="IPR001638">
    <property type="entry name" value="Solute-binding_3/MltF_N"/>
</dbReference>
<dbReference type="InterPro" id="IPR000700">
    <property type="entry name" value="PAS-assoc_C"/>
</dbReference>
<accession>A0AAW4KZB1</accession>
<dbReference type="Pfam" id="PF08448">
    <property type="entry name" value="PAS_4"/>
    <property type="match status" value="1"/>
</dbReference>
<dbReference type="PANTHER" id="PTHR43065:SF42">
    <property type="entry name" value="TWO-COMPONENT SENSOR PPRA"/>
    <property type="match status" value="1"/>
</dbReference>
<dbReference type="SUPFAM" id="SSF55781">
    <property type="entry name" value="GAF domain-like"/>
    <property type="match status" value="1"/>
</dbReference>
<dbReference type="SUPFAM" id="SSF52172">
    <property type="entry name" value="CheY-like"/>
    <property type="match status" value="1"/>
</dbReference>
<evidence type="ECO:0000259" key="8">
    <source>
        <dbReference type="PROSITE" id="PS50112"/>
    </source>
</evidence>
<dbReference type="Gene3D" id="3.30.450.20">
    <property type="entry name" value="PAS domain"/>
    <property type="match status" value="2"/>
</dbReference>
<dbReference type="PANTHER" id="PTHR43065">
    <property type="entry name" value="SENSOR HISTIDINE KINASE"/>
    <property type="match status" value="1"/>
</dbReference>
<dbReference type="InterPro" id="IPR011006">
    <property type="entry name" value="CheY-like_superfamily"/>
</dbReference>
<dbReference type="InterPro" id="IPR000014">
    <property type="entry name" value="PAS"/>
</dbReference>
<evidence type="ECO:0000313" key="10">
    <source>
        <dbReference type="EMBL" id="MBT0663704.1"/>
    </source>
</evidence>
<dbReference type="SMART" id="SM00091">
    <property type="entry name" value="PAS"/>
    <property type="match status" value="2"/>
</dbReference>
<keyword evidence="5" id="KW-0472">Membrane</keyword>
<dbReference type="InterPro" id="IPR036890">
    <property type="entry name" value="HATPase_C_sf"/>
</dbReference>
<gene>
    <name evidence="10" type="ORF">KI809_05250</name>
</gene>
<evidence type="ECO:0000259" key="9">
    <source>
        <dbReference type="PROSITE" id="PS50113"/>
    </source>
</evidence>
<feature type="transmembrane region" description="Helical" evidence="5">
    <location>
        <begin position="248"/>
        <end position="270"/>
    </location>
</feature>
<dbReference type="SMART" id="SM00062">
    <property type="entry name" value="PBPb"/>
    <property type="match status" value="1"/>
</dbReference>
<dbReference type="Pfam" id="PF13426">
    <property type="entry name" value="PAS_9"/>
    <property type="match status" value="1"/>
</dbReference>
<sequence>MTGSHCFAFGNAKTVRIGAFNYYPGIFQAQDGSVKGFYVDFLAEIARMEGWQIEYVYGNWAEGLARTKNGEVDLYPSVAWTEERAKYLDYGKVPLLTVWGELYVPEHSTIDSIKDMQGKKIGGMKGDFNAASFRNMVDKFGIRHQFVEFGNFEDVFKAVNSGLVDAGVANNTFGAAKQHEYNLKSSGIIFNPFDIFFATAKGKNREIIATLDKYLADWRNKSDSPFHQARERWSHGETASFHFQVPKWITTSLIVLVGFTGIATIFIILLRVQVRRKTEEITAQAAERAKIEQTLFFINESGMLHRGDELLKRITAYLAECLDVEYAFTGQMLPGKERVRTRGLFTTGSIAPDIEYDLKGTPCENVVGKKLCVYQNNVVKLFPDDLLLQEMQAEGYAATPLWDSQGNGIGLIGVVSRRPLGNKPFLETIIRIAATRASQELEAMSHLEVLKIINFTVENIRDAVYWILPDGRIWEINNSAAKMLGYTNEELLTKTALDINPGYSENNWHSYWEKIKADGNLQYETVHKTCDGREIPVEVAATFCSYDGREYICSIVRDITDRKHAEQQLIEYRQVIEYSQDMIFVIDRDYRYCLANSAFLQLRDKQLNQVIGHTAEEILGHDLFAKLKPYLDECFTGKPVNFEMQQQYAGKGLLTLDISYLPIADAGRAMRLAGVIRDQTEHRRLEEQLRQSQKIEAVGQLAGGIAHDFNNILTVIMGYSNMLLLDDKLAAEHRQEIEQIIDAAEKASRVTRGLLAFSRKQVMTPDIVNLNDIVTKVQVFLERIIGEDVKLQFVHHEAALNIYADNSQIEQVLMNLATNARDAMPKGGLLTIETSLQGIEPNAANPHEIDTAGSYACMAVSDTGDGMTKEICDRIFDPFFTTKATGKGTGLGMAIVHGIVKQHKGFINVYSELGRGTTFRIYLPIADKAPQQAVKPAVSEPPVRGSETILVAEDDTNVRNLVESLLKGYGYNVILAVDGQDCIEKFIANQSRIDLILLDMIMPIKTGKDAFEEIRSIRPDIKVLYTSGYTADFIRSRGDLEEDADLIMKPVQPSALLSKIREIIDRKKLQRQRS</sequence>
<dbReference type="InterPro" id="IPR015168">
    <property type="entry name" value="SsuA/THI5"/>
</dbReference>
<evidence type="ECO:0000256" key="2">
    <source>
        <dbReference type="ARBA" id="ARBA00012438"/>
    </source>
</evidence>
<dbReference type="EC" id="2.7.13.3" evidence="2"/>
<keyword evidence="5" id="KW-0812">Transmembrane</keyword>
<dbReference type="SMART" id="SM00448">
    <property type="entry name" value="REC"/>
    <property type="match status" value="1"/>
</dbReference>
<dbReference type="PROSITE" id="PS50109">
    <property type="entry name" value="HIS_KIN"/>
    <property type="match status" value="1"/>
</dbReference>
<dbReference type="PROSITE" id="PS50110">
    <property type="entry name" value="RESPONSE_REGULATORY"/>
    <property type="match status" value="1"/>
</dbReference>